<evidence type="ECO:0008006" key="6">
    <source>
        <dbReference type="Google" id="ProtNLM"/>
    </source>
</evidence>
<dbReference type="PANTHER" id="PTHR30273:SF2">
    <property type="entry name" value="PROTEIN FECR"/>
    <property type="match status" value="1"/>
</dbReference>
<feature type="domain" description="Protein FecR C-terminal" evidence="3">
    <location>
        <begin position="264"/>
        <end position="332"/>
    </location>
</feature>
<dbReference type="EMBL" id="JSYN01000002">
    <property type="protein sequence ID" value="KIA96421.1"/>
    <property type="molecule type" value="Genomic_DNA"/>
</dbReference>
<keyword evidence="5" id="KW-1185">Reference proteome</keyword>
<evidence type="ECO:0000259" key="2">
    <source>
        <dbReference type="Pfam" id="PF04773"/>
    </source>
</evidence>
<dbReference type="AlphaFoldDB" id="A0A0C1DFJ4"/>
<protein>
    <recommendedName>
        <fullName evidence="6">FecR family protein</fullName>
    </recommendedName>
</protein>
<dbReference type="Proteomes" id="UP000031246">
    <property type="component" value="Unassembled WGS sequence"/>
</dbReference>
<evidence type="ECO:0000313" key="5">
    <source>
        <dbReference type="Proteomes" id="UP000031246"/>
    </source>
</evidence>
<gene>
    <name evidence="4" type="ORF">OC25_01290</name>
</gene>
<proteinExistence type="predicted"/>
<dbReference type="GO" id="GO:0016989">
    <property type="term" value="F:sigma factor antagonist activity"/>
    <property type="evidence" value="ECO:0007669"/>
    <property type="project" value="TreeGrafter"/>
</dbReference>
<accession>A0A0C1DFJ4</accession>
<evidence type="ECO:0000256" key="1">
    <source>
        <dbReference type="SAM" id="Phobius"/>
    </source>
</evidence>
<organism evidence="4 5">
    <name type="scientific">Pedobacter kyungheensis</name>
    <dbReference type="NCBI Taxonomy" id="1069985"/>
    <lineage>
        <taxon>Bacteria</taxon>
        <taxon>Pseudomonadati</taxon>
        <taxon>Bacteroidota</taxon>
        <taxon>Sphingobacteriia</taxon>
        <taxon>Sphingobacteriales</taxon>
        <taxon>Sphingobacteriaceae</taxon>
        <taxon>Pedobacter</taxon>
    </lineage>
</organism>
<dbReference type="InterPro" id="IPR032508">
    <property type="entry name" value="FecR_C"/>
</dbReference>
<feature type="transmembrane region" description="Helical" evidence="1">
    <location>
        <begin position="89"/>
        <end position="109"/>
    </location>
</feature>
<evidence type="ECO:0000313" key="4">
    <source>
        <dbReference type="EMBL" id="KIA96421.1"/>
    </source>
</evidence>
<keyword evidence="1" id="KW-0472">Membrane</keyword>
<dbReference type="RefSeq" id="WP_039470931.1">
    <property type="nucleotide sequence ID" value="NZ_JSYN01000002.1"/>
</dbReference>
<dbReference type="InterPro" id="IPR012373">
    <property type="entry name" value="Ferrdict_sens_TM"/>
</dbReference>
<name>A0A0C1DFJ4_9SPHI</name>
<dbReference type="PIRSF" id="PIRSF018266">
    <property type="entry name" value="FecR"/>
    <property type="match status" value="1"/>
</dbReference>
<dbReference type="PANTHER" id="PTHR30273">
    <property type="entry name" value="PERIPLASMIC SIGNAL SENSOR AND SIGMA FACTOR ACTIVATOR FECR-RELATED"/>
    <property type="match status" value="1"/>
</dbReference>
<dbReference type="Gene3D" id="3.55.50.30">
    <property type="match status" value="1"/>
</dbReference>
<keyword evidence="1" id="KW-1133">Transmembrane helix</keyword>
<dbReference type="Gene3D" id="2.60.120.1440">
    <property type="match status" value="1"/>
</dbReference>
<reference evidence="4 5" key="1">
    <citation type="submission" date="2014-10" db="EMBL/GenBank/DDBJ databases">
        <title>Pedobacter Kyungheensis.</title>
        <authorList>
            <person name="Anderson B.M."/>
            <person name="Newman J.D."/>
        </authorList>
    </citation>
    <scope>NUCLEOTIDE SEQUENCE [LARGE SCALE GENOMIC DNA]</scope>
    <source>
        <strain evidence="4 5">KACC 16221</strain>
    </source>
</reference>
<dbReference type="Pfam" id="PF04773">
    <property type="entry name" value="FecR"/>
    <property type="match status" value="1"/>
</dbReference>
<comment type="caution">
    <text evidence="4">The sequence shown here is derived from an EMBL/GenBank/DDBJ whole genome shotgun (WGS) entry which is preliminary data.</text>
</comment>
<dbReference type="InterPro" id="IPR006860">
    <property type="entry name" value="FecR"/>
</dbReference>
<feature type="domain" description="FecR protein" evidence="2">
    <location>
        <begin position="126"/>
        <end position="216"/>
    </location>
</feature>
<sequence length="335" mass="38311">MDQHYYKLIEDYSKKTIRSEDLTDLLIWVDSSQQNQQIFRETLQAFETADQFLHKPANKQKSWAAIQQHLAKSTPAPVAVVRKINYRRYISIAAAAIIISLLPVIYYHALRPKPAVQVAYHEIYNPKGQKRLVSMPDGSNIYLNGDSKIRYAQNFNTGKRIVYLEGEAFFDVQHRDKQPFVVYTGKVSTTVLGTSFNINAYRSAKTISITVQTGKVGVIVKNNGKAEPVKFLLPNQQLNIIKDNGQATRQVVNAADFDSWREYKLFFYNQPLSQIADVIAREYDVEVLIKSETLKAMKLTAKFNKTGVNQVMEVIARLSGAKYKIYENKVIIYEQ</sequence>
<dbReference type="OrthoDB" id="676789at2"/>
<dbReference type="Pfam" id="PF16344">
    <property type="entry name" value="FecR_C"/>
    <property type="match status" value="1"/>
</dbReference>
<evidence type="ECO:0000259" key="3">
    <source>
        <dbReference type="Pfam" id="PF16344"/>
    </source>
</evidence>
<keyword evidence="1" id="KW-0812">Transmembrane</keyword>